<sequence>MTRSADNVVGMMDNAYFVGRQELLSFFNDLLDLNLAKIEQTATGAVACQLTDYIFPGTVPLSRINWEARSDYEFVANYKLLQAAFTKHRVQRYVDVTKLIRAKYQDNLEFCQWLKAFYDQSGAYHEGYDGAAVRAKGKGGKKYNELMSKSATKGGPSKSMRSNYPTKPRVSTRAQRPTAKTEKPPMMSGNKAQSDRVGKMSKSVTVDPKLATKNAELEAQVSELEVAVSDIEKERDFYFGKLRSIELFLQIKQDKNWEGCGREDVVDNLFKVLYATTEDDVIVDEHGQVVPAVSQDISNKEDISADLSETLEDFDILADEIDGTAE</sequence>
<keyword evidence="5 9" id="KW-0493">Microtubule</keyword>
<dbReference type="SUPFAM" id="SSF140612">
    <property type="entry name" value="EB1 dimerisation domain-like"/>
    <property type="match status" value="1"/>
</dbReference>
<dbReference type="PANTHER" id="PTHR10623">
    <property type="entry name" value="MICROTUBULE-ASSOCIATED PROTEIN RP/EB FAMILY MEMBER"/>
    <property type="match status" value="1"/>
</dbReference>
<comment type="subcellular location">
    <subcellularLocation>
        <location evidence="1">Cytoplasm</location>
        <location evidence="1">Cytoskeleton</location>
    </subcellularLocation>
</comment>
<evidence type="ECO:0000256" key="5">
    <source>
        <dbReference type="ARBA" id="ARBA00022701"/>
    </source>
</evidence>
<evidence type="ECO:0000256" key="4">
    <source>
        <dbReference type="ARBA" id="ARBA00022618"/>
    </source>
</evidence>
<evidence type="ECO:0000256" key="10">
    <source>
        <dbReference type="SAM" id="MobiDB-lite"/>
    </source>
</evidence>
<dbReference type="GO" id="GO:0008017">
    <property type="term" value="F:microtubule binding"/>
    <property type="evidence" value="ECO:0007669"/>
    <property type="project" value="InterPro"/>
</dbReference>
<keyword evidence="8" id="KW-0131">Cell cycle</keyword>
<keyword evidence="3" id="KW-0963">Cytoplasm</keyword>
<dbReference type="Pfam" id="PF03271">
    <property type="entry name" value="EB1"/>
    <property type="match status" value="1"/>
</dbReference>
<keyword evidence="4" id="KW-0132">Cell division</keyword>
<comment type="similarity">
    <text evidence="2">Belongs to the MAPRE family.</text>
</comment>
<dbReference type="InterPro" id="IPR027328">
    <property type="entry name" value="MAPRE"/>
</dbReference>
<gene>
    <name evidence="13" type="ORF">PAUS00366_LOCUS19075</name>
</gene>
<evidence type="ECO:0000256" key="1">
    <source>
        <dbReference type="ARBA" id="ARBA00004245"/>
    </source>
</evidence>
<protein>
    <recommendedName>
        <fullName evidence="14">EB1 C-terminal domain-containing protein</fullName>
    </recommendedName>
</protein>
<dbReference type="PROSITE" id="PS51230">
    <property type="entry name" value="EB1_C"/>
    <property type="match status" value="1"/>
</dbReference>
<feature type="region of interest" description="Disordered" evidence="10">
    <location>
        <begin position="146"/>
        <end position="202"/>
    </location>
</feature>
<dbReference type="PROSITE" id="PS50021">
    <property type="entry name" value="CH"/>
    <property type="match status" value="1"/>
</dbReference>
<dbReference type="GO" id="GO:0005874">
    <property type="term" value="C:microtubule"/>
    <property type="evidence" value="ECO:0007669"/>
    <property type="project" value="UniProtKB-KW"/>
</dbReference>
<dbReference type="FunFam" id="1.10.418.10:FF:000028">
    <property type="entry name" value="RP/EB family microtubule-associated protein"/>
    <property type="match status" value="1"/>
</dbReference>
<dbReference type="Gene3D" id="1.20.5.1430">
    <property type="match status" value="1"/>
</dbReference>
<dbReference type="InterPro" id="IPR036872">
    <property type="entry name" value="CH_dom_sf"/>
</dbReference>
<dbReference type="Gene3D" id="1.10.418.10">
    <property type="entry name" value="Calponin-like domain"/>
    <property type="match status" value="1"/>
</dbReference>
<evidence type="ECO:0000256" key="2">
    <source>
        <dbReference type="ARBA" id="ARBA00010729"/>
    </source>
</evidence>
<dbReference type="InterPro" id="IPR004953">
    <property type="entry name" value="EB1_C"/>
</dbReference>
<evidence type="ECO:0008006" key="14">
    <source>
        <dbReference type="Google" id="ProtNLM"/>
    </source>
</evidence>
<dbReference type="SUPFAM" id="SSF47576">
    <property type="entry name" value="Calponin-homology domain, CH-domain"/>
    <property type="match status" value="1"/>
</dbReference>
<evidence type="ECO:0000313" key="13">
    <source>
        <dbReference type="EMBL" id="CAE0726318.1"/>
    </source>
</evidence>
<dbReference type="GO" id="GO:0051301">
    <property type="term" value="P:cell division"/>
    <property type="evidence" value="ECO:0007669"/>
    <property type="project" value="UniProtKB-KW"/>
</dbReference>
<evidence type="ECO:0000256" key="6">
    <source>
        <dbReference type="ARBA" id="ARBA00022776"/>
    </source>
</evidence>
<proteinExistence type="inferred from homology"/>
<evidence type="ECO:0000259" key="12">
    <source>
        <dbReference type="PROSITE" id="PS51230"/>
    </source>
</evidence>
<name>A0A7S4AT87_9STRA</name>
<feature type="domain" description="EB1 C-terminal" evidence="12">
    <location>
        <begin position="206"/>
        <end position="282"/>
    </location>
</feature>
<evidence type="ECO:0000256" key="3">
    <source>
        <dbReference type="ARBA" id="ARBA00022490"/>
    </source>
</evidence>
<evidence type="ECO:0000259" key="11">
    <source>
        <dbReference type="PROSITE" id="PS50021"/>
    </source>
</evidence>
<accession>A0A7S4AT87</accession>
<dbReference type="InterPro" id="IPR036133">
    <property type="entry name" value="EB1_C_sf"/>
</dbReference>
<feature type="domain" description="Calponin-homology (CH)" evidence="11">
    <location>
        <begin position="17"/>
        <end position="119"/>
    </location>
</feature>
<evidence type="ECO:0000256" key="8">
    <source>
        <dbReference type="ARBA" id="ARBA00023306"/>
    </source>
</evidence>
<evidence type="ECO:0000256" key="7">
    <source>
        <dbReference type="ARBA" id="ARBA00023212"/>
    </source>
</evidence>
<organism evidence="13">
    <name type="scientific">Pseudo-nitzschia australis</name>
    <dbReference type="NCBI Taxonomy" id="44445"/>
    <lineage>
        <taxon>Eukaryota</taxon>
        <taxon>Sar</taxon>
        <taxon>Stramenopiles</taxon>
        <taxon>Ochrophyta</taxon>
        <taxon>Bacillariophyta</taxon>
        <taxon>Bacillariophyceae</taxon>
        <taxon>Bacillariophycidae</taxon>
        <taxon>Bacillariales</taxon>
        <taxon>Bacillariaceae</taxon>
        <taxon>Pseudo-nitzschia</taxon>
    </lineage>
</organism>
<reference evidence="13" key="1">
    <citation type="submission" date="2021-01" db="EMBL/GenBank/DDBJ databases">
        <authorList>
            <person name="Corre E."/>
            <person name="Pelletier E."/>
            <person name="Niang G."/>
            <person name="Scheremetjew M."/>
            <person name="Finn R."/>
            <person name="Kale V."/>
            <person name="Holt S."/>
            <person name="Cochrane G."/>
            <person name="Meng A."/>
            <person name="Brown T."/>
            <person name="Cohen L."/>
        </authorList>
    </citation>
    <scope>NUCLEOTIDE SEQUENCE</scope>
    <source>
        <strain evidence="13">10249 10 AB</strain>
    </source>
</reference>
<keyword evidence="7" id="KW-0206">Cytoskeleton</keyword>
<evidence type="ECO:0000256" key="9">
    <source>
        <dbReference type="PROSITE-ProRule" id="PRU00576"/>
    </source>
</evidence>
<keyword evidence="6" id="KW-0498">Mitosis</keyword>
<dbReference type="EMBL" id="HBIX01028240">
    <property type="protein sequence ID" value="CAE0726318.1"/>
    <property type="molecule type" value="Transcribed_RNA"/>
</dbReference>
<dbReference type="AlphaFoldDB" id="A0A7S4AT87"/>
<dbReference type="InterPro" id="IPR001715">
    <property type="entry name" value="CH_dom"/>
</dbReference>